<accession>A0A433T4H8</accession>
<gene>
    <name evidence="1" type="ORF">EGW08_015785</name>
</gene>
<dbReference type="Proteomes" id="UP000271974">
    <property type="component" value="Unassembled WGS sequence"/>
</dbReference>
<proteinExistence type="predicted"/>
<comment type="caution">
    <text evidence="1">The sequence shown here is derived from an EMBL/GenBank/DDBJ whole genome shotgun (WGS) entry which is preliminary data.</text>
</comment>
<evidence type="ECO:0000313" key="2">
    <source>
        <dbReference type="Proteomes" id="UP000271974"/>
    </source>
</evidence>
<dbReference type="EMBL" id="RQTK01000661">
    <property type="protein sequence ID" value="RUS76444.1"/>
    <property type="molecule type" value="Genomic_DNA"/>
</dbReference>
<keyword evidence="2" id="KW-1185">Reference proteome</keyword>
<sequence>LHRLVMDVQAETDPLMEGGHWLFSAVHIPRLFRLDVSVFVHYMGYINQTLQCSHLGHNEFSILWTVQGQTLGDVHQRDPGVAQADHAHARLDHVVPQTDNQRVRVLRLKLGTKLGKRLVKLFQLVTLCKLEVGSQCLHHRRLSEHRSVWDFSYMFSRSEIKRLNYTYSLLESHRTVLWSFSHCLKQMLVSFRVLQLGRFDAPCGQEPSPLIVGGTLRESGFGNQLVRLLKQAVVEVVPQQQIHKGGLTFMVAVKSCCAQT</sequence>
<reference evidence="1 2" key="1">
    <citation type="submission" date="2019-01" db="EMBL/GenBank/DDBJ databases">
        <title>A draft genome assembly of the solar-powered sea slug Elysia chlorotica.</title>
        <authorList>
            <person name="Cai H."/>
            <person name="Li Q."/>
            <person name="Fang X."/>
            <person name="Li J."/>
            <person name="Curtis N.E."/>
            <person name="Altenburger A."/>
            <person name="Shibata T."/>
            <person name="Feng M."/>
            <person name="Maeda T."/>
            <person name="Schwartz J.A."/>
            <person name="Shigenobu S."/>
            <person name="Lundholm N."/>
            <person name="Nishiyama T."/>
            <person name="Yang H."/>
            <person name="Hasebe M."/>
            <person name="Li S."/>
            <person name="Pierce S.K."/>
            <person name="Wang J."/>
        </authorList>
    </citation>
    <scope>NUCLEOTIDE SEQUENCE [LARGE SCALE GENOMIC DNA]</scope>
    <source>
        <strain evidence="1">EC2010</strain>
        <tissue evidence="1">Whole organism of an adult</tissue>
    </source>
</reference>
<organism evidence="1 2">
    <name type="scientific">Elysia chlorotica</name>
    <name type="common">Eastern emerald elysia</name>
    <name type="synonym">Sea slug</name>
    <dbReference type="NCBI Taxonomy" id="188477"/>
    <lineage>
        <taxon>Eukaryota</taxon>
        <taxon>Metazoa</taxon>
        <taxon>Spiralia</taxon>
        <taxon>Lophotrochozoa</taxon>
        <taxon>Mollusca</taxon>
        <taxon>Gastropoda</taxon>
        <taxon>Heterobranchia</taxon>
        <taxon>Euthyneura</taxon>
        <taxon>Panpulmonata</taxon>
        <taxon>Sacoglossa</taxon>
        <taxon>Placobranchoidea</taxon>
        <taxon>Plakobranchidae</taxon>
        <taxon>Elysia</taxon>
    </lineage>
</organism>
<feature type="non-terminal residue" evidence="1">
    <location>
        <position position="260"/>
    </location>
</feature>
<evidence type="ECO:0000313" key="1">
    <source>
        <dbReference type="EMBL" id="RUS76444.1"/>
    </source>
</evidence>
<dbReference type="AlphaFoldDB" id="A0A433T4H8"/>
<name>A0A433T4H8_ELYCH</name>
<feature type="non-terminal residue" evidence="1">
    <location>
        <position position="1"/>
    </location>
</feature>
<protein>
    <submittedName>
        <fullName evidence="1">Uncharacterized protein</fullName>
    </submittedName>
</protein>